<dbReference type="Proteomes" id="UP001054945">
    <property type="component" value="Unassembled WGS sequence"/>
</dbReference>
<protein>
    <submittedName>
        <fullName evidence="1">Uncharacterized protein</fullName>
    </submittedName>
</protein>
<evidence type="ECO:0000313" key="1">
    <source>
        <dbReference type="EMBL" id="GIX83627.1"/>
    </source>
</evidence>
<reference evidence="1 2" key="1">
    <citation type="submission" date="2021-06" db="EMBL/GenBank/DDBJ databases">
        <title>Caerostris extrusa draft genome.</title>
        <authorList>
            <person name="Kono N."/>
            <person name="Arakawa K."/>
        </authorList>
    </citation>
    <scope>NUCLEOTIDE SEQUENCE [LARGE SCALE GENOMIC DNA]</scope>
</reference>
<name>A0AAV4NFR9_CAEEX</name>
<organism evidence="1 2">
    <name type="scientific">Caerostris extrusa</name>
    <name type="common">Bark spider</name>
    <name type="synonym">Caerostris bankana</name>
    <dbReference type="NCBI Taxonomy" id="172846"/>
    <lineage>
        <taxon>Eukaryota</taxon>
        <taxon>Metazoa</taxon>
        <taxon>Ecdysozoa</taxon>
        <taxon>Arthropoda</taxon>
        <taxon>Chelicerata</taxon>
        <taxon>Arachnida</taxon>
        <taxon>Araneae</taxon>
        <taxon>Araneomorphae</taxon>
        <taxon>Entelegynae</taxon>
        <taxon>Araneoidea</taxon>
        <taxon>Araneidae</taxon>
        <taxon>Caerostris</taxon>
    </lineage>
</organism>
<accession>A0AAV4NFR9</accession>
<dbReference type="EMBL" id="BPLR01020888">
    <property type="protein sequence ID" value="GIX83627.1"/>
    <property type="molecule type" value="Genomic_DNA"/>
</dbReference>
<sequence>MTKHRLFHFRLPYHSSRYASPRKPFHTILDASVSDGLEYAPSSSSHGVSRLISLSSMQKRPYNTHKETLSFRLSASNSTDCPPNFLKTNFNK</sequence>
<comment type="caution">
    <text evidence="1">The sequence shown here is derived from an EMBL/GenBank/DDBJ whole genome shotgun (WGS) entry which is preliminary data.</text>
</comment>
<dbReference type="AlphaFoldDB" id="A0AAV4NFR9"/>
<gene>
    <name evidence="1" type="ORF">CEXT_738271</name>
</gene>
<keyword evidence="2" id="KW-1185">Reference proteome</keyword>
<evidence type="ECO:0000313" key="2">
    <source>
        <dbReference type="Proteomes" id="UP001054945"/>
    </source>
</evidence>
<proteinExistence type="predicted"/>